<dbReference type="Pfam" id="PF00271">
    <property type="entry name" value="Helicase_C"/>
    <property type="match status" value="1"/>
</dbReference>
<evidence type="ECO:0000256" key="9">
    <source>
        <dbReference type="ARBA" id="ARBA00023242"/>
    </source>
</evidence>
<dbReference type="SMART" id="SM00490">
    <property type="entry name" value="HELICc"/>
    <property type="match status" value="1"/>
</dbReference>
<keyword evidence="8 12" id="KW-0694">RNA-binding</keyword>
<comment type="function">
    <text evidence="12">RNA helicase.</text>
</comment>
<dbReference type="EMBL" id="CP034205">
    <property type="protein sequence ID" value="QBZ56868.1"/>
    <property type="molecule type" value="Genomic_DNA"/>
</dbReference>
<feature type="region of interest" description="Disordered" evidence="13">
    <location>
        <begin position="653"/>
        <end position="781"/>
    </location>
</feature>
<dbReference type="GO" id="GO:0003724">
    <property type="term" value="F:RNA helicase activity"/>
    <property type="evidence" value="ECO:0007669"/>
    <property type="project" value="UniProtKB-EC"/>
</dbReference>
<organism evidence="17 18">
    <name type="scientific">Pyricularia oryzae</name>
    <name type="common">Rice blast fungus</name>
    <name type="synonym">Magnaporthe oryzae</name>
    <dbReference type="NCBI Taxonomy" id="318829"/>
    <lineage>
        <taxon>Eukaryota</taxon>
        <taxon>Fungi</taxon>
        <taxon>Dikarya</taxon>
        <taxon>Ascomycota</taxon>
        <taxon>Pezizomycotina</taxon>
        <taxon>Sordariomycetes</taxon>
        <taxon>Sordariomycetidae</taxon>
        <taxon>Magnaporthales</taxon>
        <taxon>Pyriculariaceae</taxon>
        <taxon>Pyricularia</taxon>
    </lineage>
</organism>
<accession>A0A4P7N334</accession>
<dbReference type="PANTHER" id="PTHR24031">
    <property type="entry name" value="RNA HELICASE"/>
    <property type="match status" value="1"/>
</dbReference>
<feature type="domain" description="Helicase C-terminal" evidence="15">
    <location>
        <begin position="280"/>
        <end position="435"/>
    </location>
</feature>
<keyword evidence="4 11" id="KW-0547">Nucleotide-binding</keyword>
<evidence type="ECO:0000313" key="18">
    <source>
        <dbReference type="Proteomes" id="UP000294847"/>
    </source>
</evidence>
<name>A0A4P7N334_PYROR</name>
<evidence type="ECO:0000256" key="8">
    <source>
        <dbReference type="ARBA" id="ARBA00022884"/>
    </source>
</evidence>
<feature type="domain" description="DEAD-box RNA helicase Q" evidence="16">
    <location>
        <begin position="49"/>
        <end position="77"/>
    </location>
</feature>
<dbReference type="InterPro" id="IPR001650">
    <property type="entry name" value="Helicase_C-like"/>
</dbReference>
<feature type="region of interest" description="Disordered" evidence="13">
    <location>
        <begin position="1"/>
        <end position="30"/>
    </location>
</feature>
<dbReference type="SMR" id="A0A4P7N334"/>
<dbReference type="GO" id="GO:0003723">
    <property type="term" value="F:RNA binding"/>
    <property type="evidence" value="ECO:0007669"/>
    <property type="project" value="UniProtKB-UniRule"/>
</dbReference>
<comment type="catalytic activity">
    <reaction evidence="12">
        <text>ATP + H2O = ADP + phosphate + H(+)</text>
        <dbReference type="Rhea" id="RHEA:13065"/>
        <dbReference type="ChEBI" id="CHEBI:15377"/>
        <dbReference type="ChEBI" id="CHEBI:15378"/>
        <dbReference type="ChEBI" id="CHEBI:30616"/>
        <dbReference type="ChEBI" id="CHEBI:43474"/>
        <dbReference type="ChEBI" id="CHEBI:456216"/>
        <dbReference type="EC" id="3.6.4.13"/>
    </reaction>
</comment>
<dbReference type="Proteomes" id="UP000294847">
    <property type="component" value="Chromosome 2"/>
</dbReference>
<dbReference type="OMA" id="YDKMFER"/>
<evidence type="ECO:0000256" key="11">
    <source>
        <dbReference type="RuleBase" id="RU000492"/>
    </source>
</evidence>
<feature type="region of interest" description="Disordered" evidence="13">
    <location>
        <begin position="503"/>
        <end position="544"/>
    </location>
</feature>
<keyword evidence="2" id="KW-0690">Ribosome biogenesis</keyword>
<comment type="domain">
    <text evidence="12">The Q motif is unique to and characteristic of the DEAD box family of RNA helicases and controls ATP binding and hydrolysis.</text>
</comment>
<dbReference type="GO" id="GO:0042802">
    <property type="term" value="F:identical protein binding"/>
    <property type="evidence" value="ECO:0007669"/>
    <property type="project" value="EnsemblFungi"/>
</dbReference>
<dbReference type="CDD" id="cd17941">
    <property type="entry name" value="DEADc_DDX10"/>
    <property type="match status" value="1"/>
</dbReference>
<dbReference type="GO" id="GO:0006364">
    <property type="term" value="P:rRNA processing"/>
    <property type="evidence" value="ECO:0007669"/>
    <property type="project" value="UniProtKB-KW"/>
</dbReference>
<evidence type="ECO:0000256" key="7">
    <source>
        <dbReference type="ARBA" id="ARBA00022840"/>
    </source>
</evidence>
<dbReference type="SMART" id="SM00487">
    <property type="entry name" value="DEXDc"/>
    <property type="match status" value="1"/>
</dbReference>
<dbReference type="GO" id="GO:0032040">
    <property type="term" value="C:small-subunit processome"/>
    <property type="evidence" value="ECO:0007669"/>
    <property type="project" value="EnsemblFungi"/>
</dbReference>
<feature type="short sequence motif" description="Q motif" evidence="10">
    <location>
        <begin position="49"/>
        <end position="77"/>
    </location>
</feature>
<feature type="compositionally biased region" description="Basic and acidic residues" evidence="13">
    <location>
        <begin position="529"/>
        <end position="544"/>
    </location>
</feature>
<dbReference type="Pfam" id="PF13959">
    <property type="entry name" value="CTE_SPB4"/>
    <property type="match status" value="1"/>
</dbReference>
<dbReference type="GO" id="GO:0016887">
    <property type="term" value="F:ATP hydrolysis activity"/>
    <property type="evidence" value="ECO:0007669"/>
    <property type="project" value="RHEA"/>
</dbReference>
<dbReference type="InterPro" id="IPR014001">
    <property type="entry name" value="Helicase_ATP-bd"/>
</dbReference>
<feature type="compositionally biased region" description="Basic residues" evidence="13">
    <location>
        <begin position="690"/>
        <end position="704"/>
    </location>
</feature>
<dbReference type="Pfam" id="PF00270">
    <property type="entry name" value="DEAD"/>
    <property type="match status" value="1"/>
</dbReference>
<feature type="compositionally biased region" description="Basic and acidic residues" evidence="13">
    <location>
        <begin position="666"/>
        <end position="689"/>
    </location>
</feature>
<dbReference type="PROSITE" id="PS51194">
    <property type="entry name" value="HELICASE_CTER"/>
    <property type="match status" value="1"/>
</dbReference>
<evidence type="ECO:0000256" key="6">
    <source>
        <dbReference type="ARBA" id="ARBA00022806"/>
    </source>
</evidence>
<dbReference type="AlphaFoldDB" id="A0A4P7N334"/>
<feature type="compositionally biased region" description="Basic and acidic residues" evidence="13">
    <location>
        <begin position="16"/>
        <end position="30"/>
    </location>
</feature>
<evidence type="ECO:0000259" key="14">
    <source>
        <dbReference type="PROSITE" id="PS51192"/>
    </source>
</evidence>
<evidence type="ECO:0000259" key="16">
    <source>
        <dbReference type="PROSITE" id="PS51195"/>
    </source>
</evidence>
<dbReference type="SUPFAM" id="SSF52540">
    <property type="entry name" value="P-loop containing nucleoside triphosphate hydrolases"/>
    <property type="match status" value="2"/>
</dbReference>
<sequence>MAHKGKAAPAKPPTSHKKEVKSLKRKRGQEELSTLRKAIDEFDLKSTPKAFAELPLSEPTAKGVRDSHFETLTDIQARAIPLALKGRDILGAAKTGSGKTLAFLVPLLEKLYREQWTQEAKLGALVLSPTRELAVQTFQVLRKIGRHHLFSAGLVIGGKSVREEAEALSRMNILIGTPGRILQHLDQTHGFDVDNLQLLVLDEADRIMDLGFQRDVDALVQHLPTTRQTLLFSATQSKKVSDLARLSLKDPEYVSVHAEATTATPSTLQQHYIVTPLPEKLDTLWGFIKANLKSKMVVFLSSGKQVRFVYESFRQMQPGIPLLHMHGRQKQLARLDVTKRFDSSKHACLFATDVIARGIDFTGVDWVVQVDAPEDTDDYIHRVGRTARYEREGKAVIFLDPSEEAGMLKRLERKKVPITKVTAKDSKKKSIRDELQSICWKSHDVKYLAQKAFISYARAVHRATERDEKHNENSDQVFKFDKLDLEGFAKSMGLAGAPQIKFQKGEDVKRMKNAPRAPLSSGSEDESGDDKPRRRKKDEVRTKADKMFERTNQDVLSKHYRNLVEDGENDEEEDFFTTKRVLRGDELDEAAGGAGAGLPTAKTIDLGGTELVLDSKRREKLIKSKKQLAKLKGKGQKLVFDDDGVAHPLYTLQDEDDFKQQGPAEALRKQFVEQEGDKVKEADIDDKALAKQKKREKKLKRKARERGEAEGNGGPQLAGGDDDDEDPLEMLRSLPMAGTTRDSGDDESEDERPKKKPKKWFQDDSDDERKPKSKVIELDHEPDTLEDYEAIAAGLLDD</sequence>
<reference evidence="17 18" key="1">
    <citation type="journal article" date="2019" name="Mol. Biol. Evol.">
        <title>Blast fungal genomes show frequent chromosomal changes, gene gains and losses, and effector gene turnover.</title>
        <authorList>
            <person name="Gomez Luciano L.B."/>
            <person name="Jason Tsai I."/>
            <person name="Chuma I."/>
            <person name="Tosa Y."/>
            <person name="Chen Y.H."/>
            <person name="Li J.Y."/>
            <person name="Li M.Y."/>
            <person name="Jade Lu M.Y."/>
            <person name="Nakayashiki H."/>
            <person name="Li W.H."/>
        </authorList>
    </citation>
    <scope>NUCLEOTIDE SEQUENCE [LARGE SCALE GENOMIC DNA]</scope>
    <source>
        <strain evidence="17">MZ5-1-6</strain>
    </source>
</reference>
<keyword evidence="5 11" id="KW-0378">Hydrolase</keyword>
<evidence type="ECO:0000259" key="15">
    <source>
        <dbReference type="PROSITE" id="PS51194"/>
    </source>
</evidence>
<dbReference type="GO" id="GO:0005524">
    <property type="term" value="F:ATP binding"/>
    <property type="evidence" value="ECO:0007669"/>
    <property type="project" value="UniProtKB-UniRule"/>
</dbReference>
<dbReference type="Gene3D" id="3.40.50.300">
    <property type="entry name" value="P-loop containing nucleotide triphosphate hydrolases"/>
    <property type="match status" value="2"/>
</dbReference>
<evidence type="ECO:0000256" key="4">
    <source>
        <dbReference type="ARBA" id="ARBA00022741"/>
    </source>
</evidence>
<dbReference type="InterPro" id="IPR025313">
    <property type="entry name" value="SPB4-like_CTE"/>
</dbReference>
<protein>
    <recommendedName>
        <fullName evidence="12">ATP-dependent RNA helicase</fullName>
        <ecNumber evidence="12">3.6.4.13</ecNumber>
    </recommendedName>
</protein>
<keyword evidence="6 11" id="KW-0347">Helicase</keyword>
<dbReference type="CDD" id="cd18787">
    <property type="entry name" value="SF2_C_DEAD"/>
    <property type="match status" value="1"/>
</dbReference>
<dbReference type="InterPro" id="IPR014014">
    <property type="entry name" value="RNA_helicase_DEAD_Q_motif"/>
</dbReference>
<dbReference type="InterPro" id="IPR027417">
    <property type="entry name" value="P-loop_NTPase"/>
</dbReference>
<dbReference type="PROSITE" id="PS00039">
    <property type="entry name" value="DEAD_ATP_HELICASE"/>
    <property type="match status" value="1"/>
</dbReference>
<dbReference type="EC" id="3.6.4.13" evidence="12"/>
<keyword evidence="7 11" id="KW-0067">ATP-binding</keyword>
<comment type="similarity">
    <text evidence="11">Belongs to the DEAD box helicase family.</text>
</comment>
<keyword evidence="3" id="KW-0698">rRNA processing</keyword>
<dbReference type="PROSITE" id="PS51195">
    <property type="entry name" value="Q_MOTIF"/>
    <property type="match status" value="1"/>
</dbReference>
<evidence type="ECO:0000256" key="12">
    <source>
        <dbReference type="RuleBase" id="RU365068"/>
    </source>
</evidence>
<feature type="compositionally biased region" description="Basic and acidic residues" evidence="13">
    <location>
        <begin position="767"/>
        <end position="781"/>
    </location>
</feature>
<proteinExistence type="inferred from homology"/>
<dbReference type="InterPro" id="IPR011545">
    <property type="entry name" value="DEAD/DEAH_box_helicase_dom"/>
</dbReference>
<dbReference type="InterPro" id="IPR000629">
    <property type="entry name" value="RNA-helicase_DEAD-box_CS"/>
</dbReference>
<dbReference type="PROSITE" id="PS51192">
    <property type="entry name" value="HELICASE_ATP_BIND_1"/>
    <property type="match status" value="1"/>
</dbReference>
<gene>
    <name evidence="17" type="ORF">PoMZ_01786</name>
</gene>
<feature type="domain" description="Helicase ATP-binding" evidence="14">
    <location>
        <begin position="80"/>
        <end position="254"/>
    </location>
</feature>
<evidence type="ECO:0000256" key="13">
    <source>
        <dbReference type="SAM" id="MobiDB-lite"/>
    </source>
</evidence>
<evidence type="ECO:0000256" key="10">
    <source>
        <dbReference type="PROSITE-ProRule" id="PRU00552"/>
    </source>
</evidence>
<comment type="subcellular location">
    <subcellularLocation>
        <location evidence="1">Nucleus</location>
        <location evidence="1">Nucleolus</location>
    </subcellularLocation>
</comment>
<evidence type="ECO:0000256" key="1">
    <source>
        <dbReference type="ARBA" id="ARBA00004604"/>
    </source>
</evidence>
<evidence type="ECO:0000256" key="5">
    <source>
        <dbReference type="ARBA" id="ARBA00022801"/>
    </source>
</evidence>
<keyword evidence="9" id="KW-0539">Nucleus</keyword>
<evidence type="ECO:0000256" key="3">
    <source>
        <dbReference type="ARBA" id="ARBA00022552"/>
    </source>
</evidence>
<evidence type="ECO:0000313" key="17">
    <source>
        <dbReference type="EMBL" id="QBZ56868.1"/>
    </source>
</evidence>
<dbReference type="SMART" id="SM01178">
    <property type="entry name" value="DUF4217"/>
    <property type="match status" value="1"/>
</dbReference>
<evidence type="ECO:0000256" key="2">
    <source>
        <dbReference type="ARBA" id="ARBA00022517"/>
    </source>
</evidence>